<protein>
    <submittedName>
        <fullName evidence="2">Uncharacterized protein</fullName>
    </submittedName>
</protein>
<keyword evidence="3" id="KW-1185">Reference proteome</keyword>
<sequence length="865" mass="93223">MATVTPSAVAKLWRKDVPREARYAGLRDLLEEDASDNRDSLTVKTTPRDCTTKELDEHLPDYAPSIVGALLQDLRASNDRAAAECLSLLVRVAGRRPSKLASSLVEAGLTRQALSRAALDAARTSLQNNELDAASAALEAYACGPSKGPEPAEYASRWCVVACAALKKNDSRLETAALSVLDAVVRRSTTDPAYALCAFKSSKAGERSFHSPTQVDDDGYWDCALASRCADPRPYVARAVAASLRRAASTLRRGRPLSDWLSQRTLTELLIPAWKDQLRNGTDVCDSIGALLDCCHPSPLFNGDAKAAKALVPLLSECRNKATNALTQDKDSTPLKQFFTAWDAVFRCLRGVDDERWCRAARQHGKMLARPYAAAYVRAAQSGSYGLELITAACDEPRALERVLKSLGKAFSDDVDENNMAALCERAPAPLLARSLAKLLRRCEEAYVVKATIVVLEHCLAKHCDRHGICDAVRKLARRRIGRDKLRKIVCSAGGDILGAYIDEGVDGFDLIAAAKSGDVSFAARVEGTSLLKALEKAEASEDRETLLIAWRAHPKDYARLWAWPLLSAIDTNQTTGLDEADNWGQNLARVGRRKSGDSVEAVAVVTQVRETLEDATQEVSAETLAAACCFCAALLDASGYDAVGLPRAVADAAYILKRTVAVDGKFGDLADSIGVALARNDSVDLCTDVCKAIQECVPKLLERDIAFVGNVLDALDGKADRLTEAAAPLLAASYNDDRVARRADDAWSRIKPEDPAKQPADVRVACGAFVRRGGRQQPLTLGKRSVEAPTPAPKKLKTPISGVSGDARLSYALAEVGTQSSQDLTQEPRRRANIKGDYALANSQTDLPAAWAARLDKAPSQSQG</sequence>
<accession>A0A8J2SVY1</accession>
<gene>
    <name evidence="2" type="ORF">PECAL_5P05290</name>
</gene>
<dbReference type="Proteomes" id="UP000789595">
    <property type="component" value="Unassembled WGS sequence"/>
</dbReference>
<name>A0A8J2SVY1_9STRA</name>
<organism evidence="2 3">
    <name type="scientific">Pelagomonas calceolata</name>
    <dbReference type="NCBI Taxonomy" id="35677"/>
    <lineage>
        <taxon>Eukaryota</taxon>
        <taxon>Sar</taxon>
        <taxon>Stramenopiles</taxon>
        <taxon>Ochrophyta</taxon>
        <taxon>Pelagophyceae</taxon>
        <taxon>Pelagomonadales</taxon>
        <taxon>Pelagomonadaceae</taxon>
        <taxon>Pelagomonas</taxon>
    </lineage>
</organism>
<dbReference type="InterPro" id="IPR016024">
    <property type="entry name" value="ARM-type_fold"/>
</dbReference>
<reference evidence="2" key="1">
    <citation type="submission" date="2021-11" db="EMBL/GenBank/DDBJ databases">
        <authorList>
            <consortium name="Genoscope - CEA"/>
            <person name="William W."/>
        </authorList>
    </citation>
    <scope>NUCLEOTIDE SEQUENCE</scope>
</reference>
<proteinExistence type="predicted"/>
<evidence type="ECO:0000313" key="2">
    <source>
        <dbReference type="EMBL" id="CAH0375976.1"/>
    </source>
</evidence>
<comment type="caution">
    <text evidence="2">The sequence shown here is derived from an EMBL/GenBank/DDBJ whole genome shotgun (WGS) entry which is preliminary data.</text>
</comment>
<dbReference type="SUPFAM" id="SSF48371">
    <property type="entry name" value="ARM repeat"/>
    <property type="match status" value="1"/>
</dbReference>
<dbReference type="AlphaFoldDB" id="A0A8J2SVY1"/>
<dbReference type="EMBL" id="CAKKNE010000005">
    <property type="protein sequence ID" value="CAH0375976.1"/>
    <property type="molecule type" value="Genomic_DNA"/>
</dbReference>
<evidence type="ECO:0000256" key="1">
    <source>
        <dbReference type="SAM" id="MobiDB-lite"/>
    </source>
</evidence>
<evidence type="ECO:0000313" key="3">
    <source>
        <dbReference type="Proteomes" id="UP000789595"/>
    </source>
</evidence>
<feature type="region of interest" description="Disordered" evidence="1">
    <location>
        <begin position="779"/>
        <end position="802"/>
    </location>
</feature>